<dbReference type="AlphaFoldDB" id="A0A829YFQ2"/>
<sequence length="150" mass="16844">MARVTIELPERFVFSTRVPIYTSHINQSRHLDSVALLTLFAEARARMLNAIDYRRGNMDVALIVADAAVTYRSEAFHGETLLFEIGAVDFNRYGCDLVFRATVDGDGREVARGKNGVVFFDYRLKKPVPAPAAWVERLTTTSLCSDDILE</sequence>
<organism evidence="1 2">
    <name type="scientific">Steroidobacter agaridevorans</name>
    <dbReference type="NCBI Taxonomy" id="2695856"/>
    <lineage>
        <taxon>Bacteria</taxon>
        <taxon>Pseudomonadati</taxon>
        <taxon>Pseudomonadota</taxon>
        <taxon>Gammaproteobacteria</taxon>
        <taxon>Steroidobacterales</taxon>
        <taxon>Steroidobacteraceae</taxon>
        <taxon>Steroidobacter</taxon>
    </lineage>
</organism>
<dbReference type="SUPFAM" id="SSF54637">
    <property type="entry name" value="Thioesterase/thiol ester dehydrase-isomerase"/>
    <property type="match status" value="1"/>
</dbReference>
<evidence type="ECO:0000313" key="1">
    <source>
        <dbReference type="EMBL" id="GFE82050.1"/>
    </source>
</evidence>
<evidence type="ECO:0000313" key="2">
    <source>
        <dbReference type="Proteomes" id="UP000445000"/>
    </source>
</evidence>
<protein>
    <recommendedName>
        <fullName evidence="3">Thioesterase</fullName>
    </recommendedName>
</protein>
<accession>A0A829YFQ2</accession>
<gene>
    <name evidence="1" type="ORF">GCM10011487_40500</name>
</gene>
<dbReference type="InterPro" id="IPR029069">
    <property type="entry name" value="HotDog_dom_sf"/>
</dbReference>
<dbReference type="RefSeq" id="WP_161813727.1">
    <property type="nucleotide sequence ID" value="NZ_BLJN01000004.1"/>
</dbReference>
<proteinExistence type="predicted"/>
<evidence type="ECO:0008006" key="3">
    <source>
        <dbReference type="Google" id="ProtNLM"/>
    </source>
</evidence>
<reference evidence="2" key="1">
    <citation type="submission" date="2020-01" db="EMBL/GenBank/DDBJ databases">
        <title>'Steroidobacter agaridevorans' sp. nov., agar-degrading bacteria isolated from rhizosphere soils.</title>
        <authorList>
            <person name="Ikenaga M."/>
            <person name="Kataoka M."/>
            <person name="Murouchi A."/>
            <person name="Katsuragi S."/>
            <person name="Sakai M."/>
        </authorList>
    </citation>
    <scope>NUCLEOTIDE SEQUENCE [LARGE SCALE GENOMIC DNA]</scope>
    <source>
        <strain evidence="2">YU21-B</strain>
    </source>
</reference>
<keyword evidence="2" id="KW-1185">Reference proteome</keyword>
<dbReference type="Proteomes" id="UP000445000">
    <property type="component" value="Unassembled WGS sequence"/>
</dbReference>
<dbReference type="Gene3D" id="3.10.129.10">
    <property type="entry name" value="Hotdog Thioesterase"/>
    <property type="match status" value="1"/>
</dbReference>
<dbReference type="Pfam" id="PF13279">
    <property type="entry name" value="4HBT_2"/>
    <property type="match status" value="1"/>
</dbReference>
<dbReference type="CDD" id="cd00586">
    <property type="entry name" value="4HBT"/>
    <property type="match status" value="1"/>
</dbReference>
<dbReference type="EMBL" id="BLJN01000004">
    <property type="protein sequence ID" value="GFE82050.1"/>
    <property type="molecule type" value="Genomic_DNA"/>
</dbReference>
<name>A0A829YFQ2_9GAMM</name>
<comment type="caution">
    <text evidence="1">The sequence shown here is derived from an EMBL/GenBank/DDBJ whole genome shotgun (WGS) entry which is preliminary data.</text>
</comment>